<dbReference type="Proteomes" id="UP000623067">
    <property type="component" value="Unassembled WGS sequence"/>
</dbReference>
<keyword evidence="1" id="KW-0732">Signal</keyword>
<organism evidence="4 5">
    <name type="scientific">Sphingomonas metalli</name>
    <dbReference type="NCBI Taxonomy" id="1779358"/>
    <lineage>
        <taxon>Bacteria</taxon>
        <taxon>Pseudomonadati</taxon>
        <taxon>Pseudomonadota</taxon>
        <taxon>Alphaproteobacteria</taxon>
        <taxon>Sphingomonadales</taxon>
        <taxon>Sphingomonadaceae</taxon>
        <taxon>Sphingomonas</taxon>
    </lineage>
</organism>
<dbReference type="InterPro" id="IPR013424">
    <property type="entry name" value="Ice-binding_C"/>
</dbReference>
<protein>
    <recommendedName>
        <fullName evidence="6">DUF4394 domain-containing protein</fullName>
    </recommendedName>
</protein>
<dbReference type="NCBIfam" id="TIGR02595">
    <property type="entry name" value="PEP_CTERM"/>
    <property type="match status" value="1"/>
</dbReference>
<dbReference type="NCBIfam" id="NF035944">
    <property type="entry name" value="PEPxxWA-CTERM"/>
    <property type="match status" value="1"/>
</dbReference>
<feature type="signal peptide" evidence="1">
    <location>
        <begin position="1"/>
        <end position="21"/>
    </location>
</feature>
<reference evidence="4" key="1">
    <citation type="journal article" date="2014" name="Int. J. Syst. Evol. Microbiol.">
        <title>Complete genome sequence of Corynebacterium casei LMG S-19264T (=DSM 44701T), isolated from a smear-ripened cheese.</title>
        <authorList>
            <consortium name="US DOE Joint Genome Institute (JGI-PGF)"/>
            <person name="Walter F."/>
            <person name="Albersmeier A."/>
            <person name="Kalinowski J."/>
            <person name="Ruckert C."/>
        </authorList>
    </citation>
    <scope>NUCLEOTIDE SEQUENCE</scope>
    <source>
        <strain evidence="4">CGMCC 1.15330</strain>
    </source>
</reference>
<gene>
    <name evidence="4" type="ORF">GCM10011380_06460</name>
</gene>
<evidence type="ECO:0000259" key="3">
    <source>
        <dbReference type="Pfam" id="PF14339"/>
    </source>
</evidence>
<accession>A0A916SWH0</accession>
<dbReference type="AlphaFoldDB" id="A0A916SWH0"/>
<evidence type="ECO:0000256" key="1">
    <source>
        <dbReference type="SAM" id="SignalP"/>
    </source>
</evidence>
<feature type="domain" description="Ice-binding protein C-terminal" evidence="2">
    <location>
        <begin position="250"/>
        <end position="275"/>
    </location>
</feature>
<reference evidence="4" key="2">
    <citation type="submission" date="2020-09" db="EMBL/GenBank/DDBJ databases">
        <authorList>
            <person name="Sun Q."/>
            <person name="Zhou Y."/>
        </authorList>
    </citation>
    <scope>NUCLEOTIDE SEQUENCE</scope>
    <source>
        <strain evidence="4">CGMCC 1.15330</strain>
    </source>
</reference>
<evidence type="ECO:0000259" key="2">
    <source>
        <dbReference type="Pfam" id="PF07589"/>
    </source>
</evidence>
<dbReference type="Pfam" id="PF14339">
    <property type="entry name" value="DUF4394"/>
    <property type="match status" value="1"/>
</dbReference>
<evidence type="ECO:0008006" key="6">
    <source>
        <dbReference type="Google" id="ProtNLM"/>
    </source>
</evidence>
<comment type="caution">
    <text evidence="4">The sequence shown here is derived from an EMBL/GenBank/DDBJ whole genome shotgun (WGS) entry which is preliminary data.</text>
</comment>
<name>A0A916SWH0_9SPHN</name>
<sequence>MKRGAIAIATASLALASGAQAATIYGVDETNNLVTFDSGNPTTFTSSIRITGLTNSIQAIDFRPLNGALYGLGADKTIYTIDTATGVASAVGAALNIMGTEFAFDFNPTIDRLRIVSNTNENYVFDPNSGSLTVATPVFYADGDVNAGRNADVTGGAYTSSTFGAAAGTTQLYGIDTAQDVLVRQANSAGTLNTVGAIGFDLGSRTSFDISGSDAFAFNGSTLYRVDLATGAFTQAGTTGRALFGIAISPVPEPATWAMMLLGFGLVAGATRYRRRSVTARIA</sequence>
<evidence type="ECO:0000313" key="5">
    <source>
        <dbReference type="Proteomes" id="UP000623067"/>
    </source>
</evidence>
<dbReference type="Pfam" id="PF07589">
    <property type="entry name" value="PEP-CTERM"/>
    <property type="match status" value="1"/>
</dbReference>
<dbReference type="RefSeq" id="WP_188657197.1">
    <property type="nucleotide sequence ID" value="NZ_BMIH01000001.1"/>
</dbReference>
<dbReference type="EMBL" id="BMIH01000001">
    <property type="protein sequence ID" value="GGB19605.1"/>
    <property type="molecule type" value="Genomic_DNA"/>
</dbReference>
<dbReference type="InterPro" id="IPR011044">
    <property type="entry name" value="Quino_amine_DH_bsu"/>
</dbReference>
<keyword evidence="5" id="KW-1185">Reference proteome</keyword>
<evidence type="ECO:0000313" key="4">
    <source>
        <dbReference type="EMBL" id="GGB19605.1"/>
    </source>
</evidence>
<feature type="chain" id="PRO_5037703190" description="DUF4394 domain-containing protein" evidence="1">
    <location>
        <begin position="22"/>
        <end position="283"/>
    </location>
</feature>
<dbReference type="SUPFAM" id="SSF50969">
    <property type="entry name" value="YVTN repeat-like/Quinoprotein amine dehydrogenase"/>
    <property type="match status" value="1"/>
</dbReference>
<proteinExistence type="predicted"/>
<dbReference type="InterPro" id="IPR025507">
    <property type="entry name" value="DUF4394"/>
</dbReference>
<feature type="domain" description="DUF4394" evidence="3">
    <location>
        <begin position="32"/>
        <end position="247"/>
    </location>
</feature>